<comment type="caution">
    <text evidence="11">The sequence shown here is derived from an EMBL/GenBank/DDBJ whole genome shotgun (WGS) entry which is preliminary data.</text>
</comment>
<dbReference type="Proteomes" id="UP000051931">
    <property type="component" value="Unassembled WGS sequence"/>
</dbReference>
<keyword evidence="3" id="KW-0540">Nuclease</keyword>
<dbReference type="eggNOG" id="COG0608">
    <property type="taxonomic scope" value="Bacteria"/>
</dbReference>
<keyword evidence="5 11" id="KW-0269">Exonuclease</keyword>
<comment type="similarity">
    <text evidence="1">Belongs to the RecJ family.</text>
</comment>
<evidence type="ECO:0000256" key="4">
    <source>
        <dbReference type="ARBA" id="ARBA00022801"/>
    </source>
</evidence>
<dbReference type="Pfam" id="PF10141">
    <property type="entry name" value="ssDNA-exonuc_C"/>
    <property type="match status" value="1"/>
</dbReference>
<evidence type="ECO:0000259" key="10">
    <source>
        <dbReference type="Pfam" id="PF17768"/>
    </source>
</evidence>
<reference evidence="11 12" key="1">
    <citation type="journal article" date="2015" name="Genome Announc.">
        <title>Expanding the biotechnology potential of lactobacilli through comparative genomics of 213 strains and associated genera.</title>
        <authorList>
            <person name="Sun Z."/>
            <person name="Harris H.M."/>
            <person name="McCann A."/>
            <person name="Guo C."/>
            <person name="Argimon S."/>
            <person name="Zhang W."/>
            <person name="Yang X."/>
            <person name="Jeffery I.B."/>
            <person name="Cooney J.C."/>
            <person name="Kagawa T.F."/>
            <person name="Liu W."/>
            <person name="Song Y."/>
            <person name="Salvetti E."/>
            <person name="Wrobel A."/>
            <person name="Rasinkangas P."/>
            <person name="Parkhill J."/>
            <person name="Rea M.C."/>
            <person name="O'Sullivan O."/>
            <person name="Ritari J."/>
            <person name="Douillard F.P."/>
            <person name="Paul Ross R."/>
            <person name="Yang R."/>
            <person name="Briner A.E."/>
            <person name="Felis G.E."/>
            <person name="de Vos W.M."/>
            <person name="Barrangou R."/>
            <person name="Klaenhammer T.R."/>
            <person name="Caufield P.W."/>
            <person name="Cui Y."/>
            <person name="Zhang H."/>
            <person name="O'Toole P.W."/>
        </authorList>
    </citation>
    <scope>NUCLEOTIDE SEQUENCE [LARGE SCALE GENOMIC DNA]</scope>
    <source>
        <strain evidence="11 12">DSM 15354</strain>
    </source>
</reference>
<sequence>MIWKEKKQDKLDENLVAEFQLSPIEAKLFSLRGINTSEKLDFWLNGSENNFADPYLMHDMKKAVNRINQAIDNFEKITIYGDYDADGITATTIMYDTLAILGADVHYFIPDRFKDGYGPSMTRYQDIVEDGTKLIITVDNGVTGIQEVQYAQDHGCDVIVTDHHTFQEQKPAAFATVHCNYPGQKYPFDDYCGAGVAYTICRALMDDTMPELIELAMIGTIGDMVKVSGEGHILVKRGLELINHTQRPGLRALIKKAGLDLGRINETDIGFQIAPRLNACGRLASASLAVDLLLAEDIETAEKLADEIETLNNKRKELTQKVFTEAMRQRQELGFANKKTLVLFSKDWHEGVLGLVANKVVEQTHQPTIMLTEDENGLLKGSGRSTEGFNLFDALSSFKDEVFEKFGGHDYACGMSLKTDKLEILRQKFEASFKTPKSEPENKYDMQINPQDLTPEILSQLQHVGPFGTDNEEPIFQLSSPNISSLFLIGKDKNHIKFTVDGLNIVGFNMSFLKQNLLPFVKAIYITLGQNIWQKKVTLQGQVQGIEFGAPTISGQNKVIDFRSEKHILGFADKFLFFDEKNIDLAVNRFGLSSSQVELVNDYHSSGEIVTLIDAPHSRVELDNALQNDYRQLYLRFMLDQLPVKNIPNRVAFAKTLKYIYSHPGLKPSDYRLVAPFLGLDGEAIYFILRVFLELDFVKMDKEKLNPNQNAGQHQLTDSRYYLACESQVKFVNSLRTMPTSKLLTYVNQHLN</sequence>
<dbReference type="EMBL" id="AZFB01000001">
    <property type="protein sequence ID" value="KRL64039.1"/>
    <property type="molecule type" value="Genomic_DNA"/>
</dbReference>
<dbReference type="GO" id="GO:0006310">
    <property type="term" value="P:DNA recombination"/>
    <property type="evidence" value="ECO:0007669"/>
    <property type="project" value="InterPro"/>
</dbReference>
<dbReference type="InterPro" id="IPR038763">
    <property type="entry name" value="DHH_sf"/>
</dbReference>
<evidence type="ECO:0000313" key="12">
    <source>
        <dbReference type="Proteomes" id="UP000051931"/>
    </source>
</evidence>
<dbReference type="OrthoDB" id="9809852at2"/>
<dbReference type="SUPFAM" id="SSF64182">
    <property type="entry name" value="DHH phosphoesterases"/>
    <property type="match status" value="1"/>
</dbReference>
<dbReference type="GO" id="GO:0008409">
    <property type="term" value="F:5'-3' exonuclease activity"/>
    <property type="evidence" value="ECO:0007669"/>
    <property type="project" value="InterPro"/>
</dbReference>
<dbReference type="Pfam" id="PF02272">
    <property type="entry name" value="DHHA1"/>
    <property type="match status" value="1"/>
</dbReference>
<dbReference type="InterPro" id="IPR004610">
    <property type="entry name" value="RecJ"/>
</dbReference>
<protein>
    <recommendedName>
        <fullName evidence="2">Single-stranded-DNA-specific exonuclease RecJ</fullName>
    </recommendedName>
</protein>
<evidence type="ECO:0000256" key="6">
    <source>
        <dbReference type="SAM" id="Coils"/>
    </source>
</evidence>
<dbReference type="InterPro" id="IPR003156">
    <property type="entry name" value="DHHA1_dom"/>
</dbReference>
<dbReference type="PANTHER" id="PTHR30255:SF2">
    <property type="entry name" value="SINGLE-STRANDED-DNA-SPECIFIC EXONUCLEASE RECJ"/>
    <property type="match status" value="1"/>
</dbReference>
<keyword evidence="4" id="KW-0378">Hydrolase</keyword>
<feature type="domain" description="DDH" evidence="7">
    <location>
        <begin position="76"/>
        <end position="220"/>
    </location>
</feature>
<dbReference type="InterPro" id="IPR051673">
    <property type="entry name" value="SSDNA_exonuclease_RecJ"/>
</dbReference>
<dbReference type="STRING" id="1122152.GCA_000425905_00391"/>
<feature type="domain" description="RecJ OB" evidence="10">
    <location>
        <begin position="444"/>
        <end position="544"/>
    </location>
</feature>
<dbReference type="Gene3D" id="3.90.1640.30">
    <property type="match status" value="1"/>
</dbReference>
<dbReference type="Gene3D" id="3.10.310.30">
    <property type="match status" value="1"/>
</dbReference>
<evidence type="ECO:0000259" key="9">
    <source>
        <dbReference type="Pfam" id="PF10141"/>
    </source>
</evidence>
<dbReference type="Pfam" id="PF17768">
    <property type="entry name" value="RecJ_OB"/>
    <property type="match status" value="1"/>
</dbReference>
<accession>A0A0R1S4V3</accession>
<gene>
    <name evidence="11" type="ORF">FC23_GL000287</name>
</gene>
<dbReference type="PATRIC" id="fig|1122152.4.peg.291"/>
<dbReference type="RefSeq" id="WP_027824594.1">
    <property type="nucleotide sequence ID" value="NZ_AUEI01000004.1"/>
</dbReference>
<dbReference type="AlphaFoldDB" id="A0A0R1S4V3"/>
<keyword evidence="12" id="KW-1185">Reference proteome</keyword>
<feature type="domain" description="DHHA1" evidence="8">
    <location>
        <begin position="338"/>
        <end position="434"/>
    </location>
</feature>
<dbReference type="GO" id="GO:0003676">
    <property type="term" value="F:nucleic acid binding"/>
    <property type="evidence" value="ECO:0007669"/>
    <property type="project" value="InterPro"/>
</dbReference>
<feature type="domain" description="Single-stranded-DNA-specific exonuclease RecJ C-terminal" evidence="9">
    <location>
        <begin position="559"/>
        <end position="743"/>
    </location>
</feature>
<evidence type="ECO:0000256" key="2">
    <source>
        <dbReference type="ARBA" id="ARBA00019841"/>
    </source>
</evidence>
<evidence type="ECO:0000256" key="5">
    <source>
        <dbReference type="ARBA" id="ARBA00022839"/>
    </source>
</evidence>
<name>A0A0R1S4V3_9LACO</name>
<organism evidence="11 12">
    <name type="scientific">Lactobacillus psittaci DSM 15354</name>
    <dbReference type="NCBI Taxonomy" id="1122152"/>
    <lineage>
        <taxon>Bacteria</taxon>
        <taxon>Bacillati</taxon>
        <taxon>Bacillota</taxon>
        <taxon>Bacilli</taxon>
        <taxon>Lactobacillales</taxon>
        <taxon>Lactobacillaceae</taxon>
        <taxon>Lactobacillus</taxon>
    </lineage>
</organism>
<dbReference type="Pfam" id="PF01368">
    <property type="entry name" value="DHH"/>
    <property type="match status" value="1"/>
</dbReference>
<evidence type="ECO:0000313" key="11">
    <source>
        <dbReference type="EMBL" id="KRL64039.1"/>
    </source>
</evidence>
<keyword evidence="6" id="KW-0175">Coiled coil</keyword>
<dbReference type="GO" id="GO:0006281">
    <property type="term" value="P:DNA repair"/>
    <property type="evidence" value="ECO:0007669"/>
    <property type="project" value="InterPro"/>
</dbReference>
<evidence type="ECO:0000256" key="3">
    <source>
        <dbReference type="ARBA" id="ARBA00022722"/>
    </source>
</evidence>
<evidence type="ECO:0000259" key="8">
    <source>
        <dbReference type="Pfam" id="PF02272"/>
    </source>
</evidence>
<dbReference type="InterPro" id="IPR018779">
    <property type="entry name" value="RecJ_C"/>
</dbReference>
<proteinExistence type="inferred from homology"/>
<dbReference type="InterPro" id="IPR041122">
    <property type="entry name" value="RecJ_OB"/>
</dbReference>
<feature type="coiled-coil region" evidence="6">
    <location>
        <begin position="294"/>
        <end position="321"/>
    </location>
</feature>
<evidence type="ECO:0000259" key="7">
    <source>
        <dbReference type="Pfam" id="PF01368"/>
    </source>
</evidence>
<dbReference type="NCBIfam" id="TIGR00644">
    <property type="entry name" value="recJ"/>
    <property type="match status" value="1"/>
</dbReference>
<dbReference type="PANTHER" id="PTHR30255">
    <property type="entry name" value="SINGLE-STRANDED-DNA-SPECIFIC EXONUCLEASE RECJ"/>
    <property type="match status" value="1"/>
</dbReference>
<dbReference type="InterPro" id="IPR001667">
    <property type="entry name" value="DDH_dom"/>
</dbReference>
<evidence type="ECO:0000256" key="1">
    <source>
        <dbReference type="ARBA" id="ARBA00005915"/>
    </source>
</evidence>